<sequence length="136" mass="14973">MPEAVIPPGPFFHGTRAELATGDLLETGRTSNYGSRRQANHLYFAGSMDAAIWGAELAAGDGVERIYRVEPMGSFEDDPNLTNAKFPGNPTQSYRTREPLRILEEVTGWTPHDPALVSTMRDNLERLKAQGVEAID</sequence>
<evidence type="ECO:0000313" key="3">
    <source>
        <dbReference type="EMBL" id="XAN09485.1"/>
    </source>
</evidence>
<dbReference type="InterPro" id="IPR021975">
    <property type="entry name" value="Rifampin_Arr"/>
</dbReference>
<name>A0ABZ3FWC5_9ACTN</name>
<feature type="domain" description="Rifampin ADP-ribosyltransferase" evidence="2">
    <location>
        <begin position="11"/>
        <end position="109"/>
    </location>
</feature>
<protein>
    <submittedName>
        <fullName evidence="3">NAD(+)--rifampin ADP-ribosyltransferase</fullName>
    </submittedName>
</protein>
<keyword evidence="4" id="KW-1185">Reference proteome</keyword>
<evidence type="ECO:0000256" key="1">
    <source>
        <dbReference type="SAM" id="MobiDB-lite"/>
    </source>
</evidence>
<dbReference type="NCBIfam" id="NF033144">
    <property type="entry name" value="rifampin_ARR"/>
    <property type="match status" value="1"/>
</dbReference>
<evidence type="ECO:0000259" key="2">
    <source>
        <dbReference type="Pfam" id="PF12120"/>
    </source>
</evidence>
<dbReference type="InterPro" id="IPR038611">
    <property type="entry name" value="Arr_sf"/>
</dbReference>
<reference evidence="3 4" key="1">
    <citation type="submission" date="2024-04" db="EMBL/GenBank/DDBJ databases">
        <title>Isolation of an actinomycete strain from pig manure.</title>
        <authorList>
            <person name="Gong T."/>
            <person name="Yu Z."/>
            <person name="An M."/>
            <person name="Wei C."/>
            <person name="Yang W."/>
            <person name="Liu L."/>
        </authorList>
    </citation>
    <scope>NUCLEOTIDE SEQUENCE [LARGE SCALE GENOMIC DNA]</scope>
    <source>
        <strain evidence="3 4">ZF39</strain>
    </source>
</reference>
<evidence type="ECO:0000313" key="4">
    <source>
        <dbReference type="Proteomes" id="UP001442841"/>
    </source>
</evidence>
<accession>A0ABZ3FWC5</accession>
<feature type="region of interest" description="Disordered" evidence="1">
    <location>
        <begin position="73"/>
        <end position="96"/>
    </location>
</feature>
<dbReference type="Gene3D" id="3.20.170.40">
    <property type="entry name" value="Rifampin ADP-ribosyltransferase domain"/>
    <property type="match status" value="1"/>
</dbReference>
<dbReference type="EMBL" id="CP154795">
    <property type="protein sequence ID" value="XAN09485.1"/>
    <property type="molecule type" value="Genomic_DNA"/>
</dbReference>
<gene>
    <name evidence="3" type="primary">arr</name>
    <name evidence="3" type="ORF">AADG42_17785</name>
</gene>
<dbReference type="Pfam" id="PF12120">
    <property type="entry name" value="Arr-ms"/>
    <property type="match status" value="1"/>
</dbReference>
<dbReference type="RefSeq" id="WP_425310928.1">
    <property type="nucleotide sequence ID" value="NZ_CP154795.1"/>
</dbReference>
<organism evidence="3 4">
    <name type="scientific">Ammonicoccus fulvus</name>
    <dbReference type="NCBI Taxonomy" id="3138240"/>
    <lineage>
        <taxon>Bacteria</taxon>
        <taxon>Bacillati</taxon>
        <taxon>Actinomycetota</taxon>
        <taxon>Actinomycetes</taxon>
        <taxon>Propionibacteriales</taxon>
        <taxon>Propionibacteriaceae</taxon>
        <taxon>Ammonicoccus</taxon>
    </lineage>
</organism>
<dbReference type="Proteomes" id="UP001442841">
    <property type="component" value="Chromosome"/>
</dbReference>
<proteinExistence type="predicted"/>